<evidence type="ECO:0000313" key="3">
    <source>
        <dbReference type="Proteomes" id="UP000013190"/>
    </source>
</evidence>
<dbReference type="GeneID" id="92835116"/>
<dbReference type="Proteomes" id="UP000013190">
    <property type="component" value="Unassembled WGS sequence"/>
</dbReference>
<evidence type="ECO:0000313" key="2">
    <source>
        <dbReference type="EMBL" id="ENU27116.1"/>
    </source>
</evidence>
<dbReference type="EMBL" id="APOJ01000023">
    <property type="protein sequence ID" value="ENU27116.1"/>
    <property type="molecule type" value="Genomic_DNA"/>
</dbReference>
<feature type="chain" id="PRO_5047435794" evidence="1">
    <location>
        <begin position="20"/>
        <end position="150"/>
    </location>
</feature>
<accession>A0ABP2TXX5</accession>
<gene>
    <name evidence="2" type="ORF">F992_01722</name>
</gene>
<organism evidence="2 3">
    <name type="scientific">Acinetobacter modestus</name>
    <dbReference type="NCBI Taxonomy" id="1776740"/>
    <lineage>
        <taxon>Bacteria</taxon>
        <taxon>Pseudomonadati</taxon>
        <taxon>Pseudomonadota</taxon>
        <taxon>Gammaproteobacteria</taxon>
        <taxon>Moraxellales</taxon>
        <taxon>Moraxellaceae</taxon>
        <taxon>Acinetobacter</taxon>
    </lineage>
</organism>
<dbReference type="RefSeq" id="WP_004661786.1">
    <property type="nucleotide sequence ID" value="NZ_BMDV01000002.1"/>
</dbReference>
<protein>
    <submittedName>
        <fullName evidence="2">Uncharacterized protein</fullName>
    </submittedName>
</protein>
<feature type="signal peptide" evidence="1">
    <location>
        <begin position="1"/>
        <end position="19"/>
    </location>
</feature>
<keyword evidence="1" id="KW-0732">Signal</keyword>
<reference evidence="3" key="1">
    <citation type="submission" date="2013-02" db="EMBL/GenBank/DDBJ databases">
        <title>The Genome Sequence of Acinetobacter sp. NIPH 236.</title>
        <authorList>
            <consortium name="The Broad Institute Genome Sequencing Platform"/>
            <consortium name="The Broad Institute Genome Sequencing Center for Infectious Disease"/>
            <person name="Cerqueira G."/>
            <person name="Feldgarden M."/>
            <person name="Courvalin P."/>
            <person name="Perichon B."/>
            <person name="Grillot-Courvalin C."/>
            <person name="Clermont D."/>
            <person name="Rocha E."/>
            <person name="Yoon E.-J."/>
            <person name="Nemec A."/>
            <person name="Walker B."/>
            <person name="Young S.K."/>
            <person name="Zeng Q."/>
            <person name="Gargeya S."/>
            <person name="Fitzgerald M."/>
            <person name="Haas B."/>
            <person name="Abouelleil A."/>
            <person name="Alvarado L."/>
            <person name="Arachchi H.M."/>
            <person name="Berlin A.M."/>
            <person name="Chapman S.B."/>
            <person name="Dewar J."/>
            <person name="Goldberg J."/>
            <person name="Griggs A."/>
            <person name="Gujja S."/>
            <person name="Hansen M."/>
            <person name="Howarth C."/>
            <person name="Imamovic A."/>
            <person name="Larimer J."/>
            <person name="McCowan C."/>
            <person name="Murphy C."/>
            <person name="Neiman D."/>
            <person name="Pearson M."/>
            <person name="Priest M."/>
            <person name="Roberts A."/>
            <person name="Saif S."/>
            <person name="Shea T."/>
            <person name="Sisk P."/>
            <person name="Sykes S."/>
            <person name="Wortman J."/>
            <person name="Nusbaum C."/>
            <person name="Birren B."/>
        </authorList>
    </citation>
    <scope>NUCLEOTIDE SEQUENCE [LARGE SCALE GENOMIC DNA]</scope>
    <source>
        <strain evidence="3">NIPH 236</strain>
    </source>
</reference>
<proteinExistence type="predicted"/>
<evidence type="ECO:0000256" key="1">
    <source>
        <dbReference type="SAM" id="SignalP"/>
    </source>
</evidence>
<reference evidence="2 3" key="2">
    <citation type="journal article" date="2016" name="Int. J. Syst. Evol. Microbiol.">
        <title>Taxonomy of haemolytic and/or proteolytic strains of the genus Acinetobacter with the proposal of Acinetobacter courvalinii sp. nov. (genomic species 14 sensu Bouvet &amp; Jeanjean), Acinetobacter dispersus sp. nov. (genomic species 17), Acinetobacter modestus sp. nov., Acinetobacter proteolyticus sp. nov. and Acinetobacter vivianii sp. nov.</title>
        <authorList>
            <person name="Nemec A."/>
            <person name="Radolfova-Krizova L."/>
            <person name="Maixnerova M."/>
            <person name="Vrestiakova E."/>
            <person name="Jezek P."/>
            <person name="Sedo O."/>
        </authorList>
    </citation>
    <scope>NUCLEOTIDE SEQUENCE [LARGE SCALE GENOMIC DNA]</scope>
    <source>
        <strain evidence="2 3">NIPH 236</strain>
    </source>
</reference>
<sequence>MKKFLLISMLFLCANAVYAAPNIWKIGYGQGLAEYSIQDAKGQTLWVVCNEGAGDEYDHSARFETKSKSYENTDSNYPLTFLLDGKTEVAPSGTTNWRNGANAWYEFSHGIAKAKKIEVFVNNKKVTTFTPVASSIKSVAKNILSCKAKW</sequence>
<keyword evidence="3" id="KW-1185">Reference proteome</keyword>
<comment type="caution">
    <text evidence="2">The sequence shown here is derived from an EMBL/GenBank/DDBJ whole genome shotgun (WGS) entry which is preliminary data.</text>
</comment>
<name>A0ABP2TXX5_9GAMM</name>